<keyword evidence="3" id="KW-1003">Cell membrane</keyword>
<feature type="transmembrane region" description="Helical" evidence="7">
    <location>
        <begin position="218"/>
        <end position="238"/>
    </location>
</feature>
<keyword evidence="2" id="KW-0813">Transport</keyword>
<feature type="transmembrane region" description="Helical" evidence="7">
    <location>
        <begin position="45"/>
        <end position="70"/>
    </location>
</feature>
<feature type="domain" description="Major facilitator superfamily (MFS) profile" evidence="8">
    <location>
        <begin position="12"/>
        <end position="402"/>
    </location>
</feature>
<dbReference type="InterPro" id="IPR020846">
    <property type="entry name" value="MFS_dom"/>
</dbReference>
<dbReference type="AlphaFoldDB" id="A0A402AS35"/>
<dbReference type="PROSITE" id="PS50850">
    <property type="entry name" value="MFS"/>
    <property type="match status" value="1"/>
</dbReference>
<evidence type="ECO:0000256" key="5">
    <source>
        <dbReference type="ARBA" id="ARBA00022989"/>
    </source>
</evidence>
<evidence type="ECO:0000256" key="1">
    <source>
        <dbReference type="ARBA" id="ARBA00004651"/>
    </source>
</evidence>
<evidence type="ECO:0000256" key="2">
    <source>
        <dbReference type="ARBA" id="ARBA00022448"/>
    </source>
</evidence>
<sequence>MRRAFTSLRHRNFRLYWFGQMVSLLGSVMQSIGQVWLVLELTHSGWQLGLVGALQALPILFFSIFGGVFADRWPKRQVLLVTQAASMLQAFLLWALIVTGILQIWHLYVLALLVGLTSSLGRPASRAFVGEMVGREDLPNAVALNSSLSNLARIVGPALGGLIIAASNVTVLFLLNALSFLPVMVGLALIKSQELHGRPLQNGGVAKTWQSLREGLDYVWKTPVVLLVIVVVGLVLLFGSNFNVLLPLFATGLLHVGATGFGFLSAAAGIGALLSALWLAWSNQQPTSWRVLIGMLAFGALEVMFSFSHSYFLSLLLIASIGFMEEAFAMQAMTILQTVTPNHLSGRVLSVQVLFFDGSLPLGYLLMGWLAGLFGAPIAMLSGALLSLLVVGVGWMWWKATQKEMES</sequence>
<reference evidence="10" key="1">
    <citation type="submission" date="2018-12" db="EMBL/GenBank/DDBJ databases">
        <title>Tengunoibacter tsumagoiensis gen. nov., sp. nov., Dictyobacter kobayashii sp. nov., D. alpinus sp. nov., and D. joshuensis sp. nov. and description of Dictyobacteraceae fam. nov. within the order Ktedonobacterales isolated from Tengu-no-mugimeshi.</title>
        <authorList>
            <person name="Wang C.M."/>
            <person name="Zheng Y."/>
            <person name="Sakai Y."/>
            <person name="Toyoda A."/>
            <person name="Minakuchi Y."/>
            <person name="Abe K."/>
            <person name="Yokota A."/>
            <person name="Yabe S."/>
        </authorList>
    </citation>
    <scope>NUCLEOTIDE SEQUENCE [LARGE SCALE GENOMIC DNA]</scope>
    <source>
        <strain evidence="10">Uno11</strain>
    </source>
</reference>
<accession>A0A402AS35</accession>
<dbReference type="PANTHER" id="PTHR23513:SF11">
    <property type="entry name" value="STAPHYLOFERRIN A TRANSPORTER"/>
    <property type="match status" value="1"/>
</dbReference>
<dbReference type="GO" id="GO:0005886">
    <property type="term" value="C:plasma membrane"/>
    <property type="evidence" value="ECO:0007669"/>
    <property type="project" value="UniProtKB-SubCell"/>
</dbReference>
<evidence type="ECO:0000256" key="4">
    <source>
        <dbReference type="ARBA" id="ARBA00022692"/>
    </source>
</evidence>
<dbReference type="InterPro" id="IPR010290">
    <property type="entry name" value="TM_effector"/>
</dbReference>
<evidence type="ECO:0000313" key="9">
    <source>
        <dbReference type="EMBL" id="GCE21906.1"/>
    </source>
</evidence>
<comment type="subcellular location">
    <subcellularLocation>
        <location evidence="1">Cell membrane</location>
        <topology evidence="1">Multi-pass membrane protein</topology>
    </subcellularLocation>
</comment>
<evidence type="ECO:0000256" key="7">
    <source>
        <dbReference type="SAM" id="Phobius"/>
    </source>
</evidence>
<dbReference type="InterPro" id="IPR036259">
    <property type="entry name" value="MFS_trans_sf"/>
</dbReference>
<keyword evidence="5 7" id="KW-1133">Transmembrane helix</keyword>
<feature type="transmembrane region" description="Helical" evidence="7">
    <location>
        <begin position="378"/>
        <end position="398"/>
    </location>
</feature>
<evidence type="ECO:0000313" key="10">
    <source>
        <dbReference type="Proteomes" id="UP000287188"/>
    </source>
</evidence>
<comment type="caution">
    <text evidence="9">The sequence shown here is derived from an EMBL/GenBank/DDBJ whole genome shotgun (WGS) entry which is preliminary data.</text>
</comment>
<dbReference type="Proteomes" id="UP000287188">
    <property type="component" value="Unassembled WGS sequence"/>
</dbReference>
<feature type="transmembrane region" description="Helical" evidence="7">
    <location>
        <begin position="21"/>
        <end position="39"/>
    </location>
</feature>
<feature type="transmembrane region" description="Helical" evidence="7">
    <location>
        <begin position="91"/>
        <end position="116"/>
    </location>
</feature>
<evidence type="ECO:0000256" key="6">
    <source>
        <dbReference type="ARBA" id="ARBA00023136"/>
    </source>
</evidence>
<keyword evidence="4 7" id="KW-0812">Transmembrane</keyword>
<proteinExistence type="predicted"/>
<dbReference type="GO" id="GO:0022857">
    <property type="term" value="F:transmembrane transporter activity"/>
    <property type="evidence" value="ECO:0007669"/>
    <property type="project" value="InterPro"/>
</dbReference>
<protein>
    <submittedName>
        <fullName evidence="9">MFS transporter</fullName>
    </submittedName>
</protein>
<gene>
    <name evidence="9" type="ORF">KDK_57060</name>
</gene>
<keyword evidence="10" id="KW-1185">Reference proteome</keyword>
<dbReference type="CDD" id="cd06173">
    <property type="entry name" value="MFS_MefA_like"/>
    <property type="match status" value="1"/>
</dbReference>
<dbReference type="Gene3D" id="1.20.1250.20">
    <property type="entry name" value="MFS general substrate transporter like domains"/>
    <property type="match status" value="1"/>
</dbReference>
<organism evidence="9 10">
    <name type="scientific">Dictyobacter kobayashii</name>
    <dbReference type="NCBI Taxonomy" id="2014872"/>
    <lineage>
        <taxon>Bacteria</taxon>
        <taxon>Bacillati</taxon>
        <taxon>Chloroflexota</taxon>
        <taxon>Ktedonobacteria</taxon>
        <taxon>Ktedonobacterales</taxon>
        <taxon>Dictyobacteraceae</taxon>
        <taxon>Dictyobacter</taxon>
    </lineage>
</organism>
<keyword evidence="6 7" id="KW-0472">Membrane</keyword>
<dbReference type="PANTHER" id="PTHR23513">
    <property type="entry name" value="INTEGRAL MEMBRANE EFFLUX PROTEIN-RELATED"/>
    <property type="match status" value="1"/>
</dbReference>
<dbReference type="SUPFAM" id="SSF103473">
    <property type="entry name" value="MFS general substrate transporter"/>
    <property type="match status" value="1"/>
</dbReference>
<evidence type="ECO:0000256" key="3">
    <source>
        <dbReference type="ARBA" id="ARBA00022475"/>
    </source>
</evidence>
<feature type="transmembrane region" description="Helical" evidence="7">
    <location>
        <begin position="158"/>
        <end position="190"/>
    </location>
</feature>
<dbReference type="EMBL" id="BIFS01000001">
    <property type="protein sequence ID" value="GCE21906.1"/>
    <property type="molecule type" value="Genomic_DNA"/>
</dbReference>
<evidence type="ECO:0000259" key="8">
    <source>
        <dbReference type="PROSITE" id="PS50850"/>
    </source>
</evidence>
<feature type="transmembrane region" description="Helical" evidence="7">
    <location>
        <begin position="288"/>
        <end position="305"/>
    </location>
</feature>
<dbReference type="Pfam" id="PF05977">
    <property type="entry name" value="MFS_3"/>
    <property type="match status" value="1"/>
</dbReference>
<name>A0A402AS35_9CHLR</name>
<feature type="transmembrane region" description="Helical" evidence="7">
    <location>
        <begin position="258"/>
        <end position="281"/>
    </location>
</feature>